<dbReference type="PROSITE" id="PS00716">
    <property type="entry name" value="SIGMA70_2"/>
    <property type="match status" value="1"/>
</dbReference>
<evidence type="ECO:0000256" key="4">
    <source>
        <dbReference type="ARBA" id="ARBA00023163"/>
    </source>
</evidence>
<evidence type="ECO:0000256" key="5">
    <source>
        <dbReference type="RuleBase" id="RU362124"/>
    </source>
</evidence>
<dbReference type="Gene3D" id="1.10.10.10">
    <property type="entry name" value="Winged helix-like DNA-binding domain superfamily/Winged helix DNA-binding domain"/>
    <property type="match status" value="2"/>
</dbReference>
<reference evidence="8 9" key="1">
    <citation type="journal article" date="2023" name="ISME J.">
        <title>Cultivation and genomic characterization of novel and ubiquitous marine nitrite-oxidizing bacteria from the Nitrospirales.</title>
        <authorList>
            <person name="Mueller A.J."/>
            <person name="Daebeler A."/>
            <person name="Herbold C.W."/>
            <person name="Kirkegaard R.H."/>
            <person name="Daims H."/>
        </authorList>
    </citation>
    <scope>NUCLEOTIDE SEQUENCE [LARGE SCALE GENOMIC DNA]</scope>
    <source>
        <strain evidence="8 9">EB</strain>
    </source>
</reference>
<dbReference type="InterPro" id="IPR007624">
    <property type="entry name" value="RNA_pol_sigma70_r3"/>
</dbReference>
<dbReference type="InterPro" id="IPR007630">
    <property type="entry name" value="RNA_pol_sigma70_r4"/>
</dbReference>
<evidence type="ECO:0000256" key="1">
    <source>
        <dbReference type="ARBA" id="ARBA00023015"/>
    </source>
</evidence>
<gene>
    <name evidence="8" type="ORF">PPG34_01130</name>
</gene>
<keyword evidence="1 5" id="KW-0805">Transcription regulation</keyword>
<evidence type="ECO:0000259" key="7">
    <source>
        <dbReference type="PROSITE" id="PS00716"/>
    </source>
</evidence>
<dbReference type="InterPro" id="IPR000943">
    <property type="entry name" value="RNA_pol_sigma70"/>
</dbReference>
<dbReference type="PROSITE" id="PS00715">
    <property type="entry name" value="SIGMA70_1"/>
    <property type="match status" value="1"/>
</dbReference>
<dbReference type="Pfam" id="PF04539">
    <property type="entry name" value="Sigma70_r3"/>
    <property type="match status" value="1"/>
</dbReference>
<evidence type="ECO:0000313" key="8">
    <source>
        <dbReference type="EMBL" id="MDT7040931.1"/>
    </source>
</evidence>
<accession>A0ABU3K3H0</accession>
<dbReference type="Pfam" id="PF04545">
    <property type="entry name" value="Sigma70_r4"/>
    <property type="match status" value="1"/>
</dbReference>
<comment type="caution">
    <text evidence="8">The sequence shown here is derived from an EMBL/GenBank/DDBJ whole genome shotgun (WGS) entry which is preliminary data.</text>
</comment>
<keyword evidence="2 5" id="KW-0731">Sigma factor</keyword>
<dbReference type="InterPro" id="IPR013324">
    <property type="entry name" value="RNA_pol_sigma_r3/r4-like"/>
</dbReference>
<evidence type="ECO:0000256" key="3">
    <source>
        <dbReference type="ARBA" id="ARBA00023125"/>
    </source>
</evidence>
<comment type="similarity">
    <text evidence="5">Belongs to the sigma-70 factor family.</text>
</comment>
<dbReference type="InterPro" id="IPR013325">
    <property type="entry name" value="RNA_pol_sigma_r2"/>
</dbReference>
<dbReference type="CDD" id="cd06171">
    <property type="entry name" value="Sigma70_r4"/>
    <property type="match status" value="1"/>
</dbReference>
<dbReference type="InterPro" id="IPR036388">
    <property type="entry name" value="WH-like_DNA-bd_sf"/>
</dbReference>
<keyword evidence="3 5" id="KW-0238">DNA-binding</keyword>
<dbReference type="Gene3D" id="1.20.120.1810">
    <property type="match status" value="1"/>
</dbReference>
<dbReference type="PRINTS" id="PR00046">
    <property type="entry name" value="SIGMA70FCT"/>
</dbReference>
<dbReference type="Pfam" id="PF04542">
    <property type="entry name" value="Sigma70_r2"/>
    <property type="match status" value="1"/>
</dbReference>
<dbReference type="SUPFAM" id="SSF88659">
    <property type="entry name" value="Sigma3 and sigma4 domains of RNA polymerase sigma factors"/>
    <property type="match status" value="2"/>
</dbReference>
<feature type="domain" description="RNA polymerase sigma-70" evidence="6">
    <location>
        <begin position="205"/>
        <end position="218"/>
    </location>
</feature>
<dbReference type="InterPro" id="IPR050239">
    <property type="entry name" value="Sigma-70_RNA_pol_init_factors"/>
</dbReference>
<dbReference type="InterPro" id="IPR014284">
    <property type="entry name" value="RNA_pol_sigma-70_dom"/>
</dbReference>
<evidence type="ECO:0000259" key="6">
    <source>
        <dbReference type="PROSITE" id="PS00715"/>
    </source>
</evidence>
<dbReference type="PANTHER" id="PTHR30603:SF60">
    <property type="entry name" value="RNA POLYMERASE SIGMA FACTOR RPOD"/>
    <property type="match status" value="1"/>
</dbReference>
<organism evidence="8 9">
    <name type="scientific">Candidatus Nitronereus thalassa</name>
    <dbReference type="NCBI Taxonomy" id="3020898"/>
    <lineage>
        <taxon>Bacteria</taxon>
        <taxon>Pseudomonadati</taxon>
        <taxon>Nitrospirota</taxon>
        <taxon>Nitrospiria</taxon>
        <taxon>Nitrospirales</taxon>
        <taxon>Nitrospiraceae</taxon>
        <taxon>Candidatus Nitronereus</taxon>
    </lineage>
</organism>
<dbReference type="Proteomes" id="UP001250932">
    <property type="component" value="Unassembled WGS sequence"/>
</dbReference>
<proteinExistence type="inferred from homology"/>
<evidence type="ECO:0000256" key="2">
    <source>
        <dbReference type="ARBA" id="ARBA00023082"/>
    </source>
</evidence>
<name>A0ABU3K3H0_9BACT</name>
<sequence>MTTMQTLQHTDMISTQHLDEFSSDSKATRYLREMAPTLDTMIEEKGEENSKESNTAALETVYFRTFRTRPLLARDEELQLAMEIDESSQTIRAALTQSIQLMKHLADKPHFQPSLKKLAATRDLSGFSAPSLDDAIATLSGLMAALAETGPKGQAMKKRLRTSQQQIARSREQLEQAKDGLVQRNLRLVVDLAKRFTGRGLSLLDLIQEGNLGLMRAAERFQYRKGFKFSTYATWWVRQGILRALADQSRTIRVPVHTTEAWQRMSKTTQRLSQQLGREPKVEEIGEALGIPPERVQETIQAFLEPVSFDNPTGDDETFLGDFLPDDNFVHPDENLQEEQTTTHINQVLSTLTPREEQVIRMRFGLGQDHSFTLEEVGKTMNVTRERIRQIEVVALKKLREPGIKMQLAEVC</sequence>
<keyword evidence="9" id="KW-1185">Reference proteome</keyword>
<dbReference type="InterPro" id="IPR007627">
    <property type="entry name" value="RNA_pol_sigma70_r2"/>
</dbReference>
<keyword evidence="4 5" id="KW-0804">Transcription</keyword>
<dbReference type="NCBIfam" id="TIGR02937">
    <property type="entry name" value="sigma70-ECF"/>
    <property type="match status" value="1"/>
</dbReference>
<dbReference type="RefSeq" id="WP_313831290.1">
    <property type="nucleotide sequence ID" value="NZ_JAQOUE010000001.1"/>
</dbReference>
<dbReference type="PANTHER" id="PTHR30603">
    <property type="entry name" value="RNA POLYMERASE SIGMA FACTOR RPO"/>
    <property type="match status" value="1"/>
</dbReference>
<evidence type="ECO:0000313" key="9">
    <source>
        <dbReference type="Proteomes" id="UP001250932"/>
    </source>
</evidence>
<comment type="function">
    <text evidence="5">Sigma factors are initiation factors that promote the attachment of RNA polymerase to specific initiation sites and are then released.</text>
</comment>
<dbReference type="EMBL" id="JAQOUE010000001">
    <property type="protein sequence ID" value="MDT7040931.1"/>
    <property type="molecule type" value="Genomic_DNA"/>
</dbReference>
<protein>
    <recommendedName>
        <fullName evidence="5">RNA polymerase sigma factor</fullName>
    </recommendedName>
</protein>
<dbReference type="SUPFAM" id="SSF88946">
    <property type="entry name" value="Sigma2 domain of RNA polymerase sigma factors"/>
    <property type="match status" value="1"/>
</dbReference>
<feature type="domain" description="RNA polymerase sigma-70" evidence="7">
    <location>
        <begin position="373"/>
        <end position="399"/>
    </location>
</feature>